<dbReference type="SUPFAM" id="SSF55785">
    <property type="entry name" value="PYP-like sensor domain (PAS domain)"/>
    <property type="match status" value="1"/>
</dbReference>
<dbReference type="NCBIfam" id="TIGR00229">
    <property type="entry name" value="sensory_box"/>
    <property type="match status" value="1"/>
</dbReference>
<evidence type="ECO:0000313" key="8">
    <source>
        <dbReference type="EMBL" id="KAL3421858.1"/>
    </source>
</evidence>
<dbReference type="Gene3D" id="3.30.450.20">
    <property type="entry name" value="PAS domain"/>
    <property type="match status" value="2"/>
</dbReference>
<evidence type="ECO:0000313" key="9">
    <source>
        <dbReference type="Proteomes" id="UP001629113"/>
    </source>
</evidence>
<dbReference type="InterPro" id="IPR035965">
    <property type="entry name" value="PAS-like_dom_sf"/>
</dbReference>
<dbReference type="Pfam" id="PF00072">
    <property type="entry name" value="Response_reg"/>
    <property type="match status" value="1"/>
</dbReference>
<dbReference type="Pfam" id="PF26131">
    <property type="entry name" value="PAS-like"/>
    <property type="match status" value="1"/>
</dbReference>
<dbReference type="SMART" id="SM00448">
    <property type="entry name" value="REC"/>
    <property type="match status" value="1"/>
</dbReference>
<feature type="compositionally biased region" description="Polar residues" evidence="3">
    <location>
        <begin position="45"/>
        <end position="69"/>
    </location>
</feature>
<dbReference type="InterPro" id="IPR004358">
    <property type="entry name" value="Sig_transdc_His_kin-like_C"/>
</dbReference>
<dbReference type="InterPro" id="IPR000700">
    <property type="entry name" value="PAS-assoc_C"/>
</dbReference>
<feature type="compositionally biased region" description="Polar residues" evidence="3">
    <location>
        <begin position="220"/>
        <end position="245"/>
    </location>
</feature>
<dbReference type="CDD" id="cd00130">
    <property type="entry name" value="PAS"/>
    <property type="match status" value="1"/>
</dbReference>
<proteinExistence type="predicted"/>
<dbReference type="PROSITE" id="PS50113">
    <property type="entry name" value="PAC"/>
    <property type="match status" value="1"/>
</dbReference>
<dbReference type="InterPro" id="IPR011006">
    <property type="entry name" value="CheY-like_superfamily"/>
</dbReference>
<dbReference type="EMBL" id="JBFCZG010000005">
    <property type="protein sequence ID" value="KAL3421858.1"/>
    <property type="molecule type" value="Genomic_DNA"/>
</dbReference>
<dbReference type="PROSITE" id="PS50109">
    <property type="entry name" value="HIS_KIN"/>
    <property type="match status" value="1"/>
</dbReference>
<keyword evidence="9" id="KW-1185">Reference proteome</keyword>
<dbReference type="InterPro" id="IPR003594">
    <property type="entry name" value="HATPase_dom"/>
</dbReference>
<evidence type="ECO:0000259" key="7">
    <source>
        <dbReference type="PROSITE" id="PS50113"/>
    </source>
</evidence>
<gene>
    <name evidence="8" type="ORF">PVAG01_06014</name>
</gene>
<protein>
    <submittedName>
        <fullName evidence="8">Hsp90-like protein</fullName>
    </submittedName>
</protein>
<dbReference type="SUPFAM" id="SSF55874">
    <property type="entry name" value="ATPase domain of HSP90 chaperone/DNA topoisomerase II/histidine kinase"/>
    <property type="match status" value="1"/>
</dbReference>
<dbReference type="InterPro" id="IPR036097">
    <property type="entry name" value="HisK_dim/P_sf"/>
</dbReference>
<dbReference type="PANTHER" id="PTHR43719:SF30">
    <property type="entry name" value="TWO-COMPONENT SYSTEM RESPONSE REGULATOR"/>
    <property type="match status" value="1"/>
</dbReference>
<feature type="domain" description="PAS" evidence="6">
    <location>
        <begin position="858"/>
        <end position="928"/>
    </location>
</feature>
<dbReference type="SMART" id="SM00388">
    <property type="entry name" value="HisKA"/>
    <property type="match status" value="1"/>
</dbReference>
<evidence type="ECO:0000256" key="2">
    <source>
        <dbReference type="PROSITE-ProRule" id="PRU00169"/>
    </source>
</evidence>
<dbReference type="Gene3D" id="3.30.565.10">
    <property type="entry name" value="Histidine kinase-like ATPase, C-terminal domain"/>
    <property type="match status" value="1"/>
</dbReference>
<dbReference type="Pfam" id="PF00512">
    <property type="entry name" value="HisKA"/>
    <property type="match status" value="1"/>
</dbReference>
<dbReference type="SUPFAM" id="SSF55781">
    <property type="entry name" value="GAF domain-like"/>
    <property type="match status" value="1"/>
</dbReference>
<dbReference type="InterPro" id="IPR013767">
    <property type="entry name" value="PAS_fold"/>
</dbReference>
<accession>A0ABR4PEU9</accession>
<dbReference type="PANTHER" id="PTHR43719">
    <property type="entry name" value="TWO-COMPONENT HISTIDINE KINASE"/>
    <property type="match status" value="1"/>
</dbReference>
<dbReference type="SMART" id="SM00387">
    <property type="entry name" value="HATPase_c"/>
    <property type="match status" value="1"/>
</dbReference>
<keyword evidence="1 2" id="KW-0597">Phosphoprotein</keyword>
<dbReference type="InterPro" id="IPR036890">
    <property type="entry name" value="HATPase_C_sf"/>
</dbReference>
<dbReference type="InterPro" id="IPR050956">
    <property type="entry name" value="2C_system_His_kinase"/>
</dbReference>
<dbReference type="Proteomes" id="UP001629113">
    <property type="component" value="Unassembled WGS sequence"/>
</dbReference>
<dbReference type="InterPro" id="IPR003661">
    <property type="entry name" value="HisK_dim/P_dom"/>
</dbReference>
<dbReference type="CDD" id="cd00082">
    <property type="entry name" value="HisKA"/>
    <property type="match status" value="1"/>
</dbReference>
<dbReference type="Gene3D" id="1.10.287.130">
    <property type="match status" value="1"/>
</dbReference>
<evidence type="ECO:0000259" key="6">
    <source>
        <dbReference type="PROSITE" id="PS50112"/>
    </source>
</evidence>
<dbReference type="SUPFAM" id="SSF47384">
    <property type="entry name" value="Homodimeric domain of signal transducing histidine kinase"/>
    <property type="match status" value="1"/>
</dbReference>
<evidence type="ECO:0000256" key="1">
    <source>
        <dbReference type="ARBA" id="ARBA00022553"/>
    </source>
</evidence>
<feature type="domain" description="PAC" evidence="7">
    <location>
        <begin position="931"/>
        <end position="989"/>
    </location>
</feature>
<dbReference type="Pfam" id="PF00989">
    <property type="entry name" value="PAS"/>
    <property type="match status" value="1"/>
</dbReference>
<dbReference type="Pfam" id="PF02518">
    <property type="entry name" value="HATPase_c"/>
    <property type="match status" value="1"/>
</dbReference>
<dbReference type="PROSITE" id="PS50110">
    <property type="entry name" value="RESPONSE_REGULATORY"/>
    <property type="match status" value="1"/>
</dbReference>
<dbReference type="InterPro" id="IPR005467">
    <property type="entry name" value="His_kinase_dom"/>
</dbReference>
<dbReference type="PROSITE" id="PS50112">
    <property type="entry name" value="PAS"/>
    <property type="match status" value="1"/>
</dbReference>
<dbReference type="PRINTS" id="PR00344">
    <property type="entry name" value="BCTRLSENSOR"/>
</dbReference>
<name>A0ABR4PEU9_9HELO</name>
<dbReference type="SMART" id="SM00091">
    <property type="entry name" value="PAS"/>
    <property type="match status" value="1"/>
</dbReference>
<dbReference type="InterPro" id="IPR058846">
    <property type="entry name" value="PAS-like"/>
</dbReference>
<feature type="modified residue" description="4-aspartylphosphate" evidence="2">
    <location>
        <position position="1408"/>
    </location>
</feature>
<sequence>MSSDTNVKSIFTAPQEFYQIAADPESSSLHRDRLLRGNPLDGPETASSASVPRVFSSETQADPPSSASYPENPPWLYERKGTSSSCRTPAPVPAQAHQEVTVTPSPSFRRPPNPSQPLASNASKHPRREEIGQGPASEPPAKRRQRRFEARQRLNHDTFPTGFSVNFTEPPSPLFFSKSPRPVLRLPPRVPSTELVEMLNKARDDSTGITTLKLARGSVGHQSSPPRSTMGTPSSWASIERSSVPRSPDLRGGKQSGLQVLGNVGIVELLEQDDRPTFVVDVSNPVNFSAGGPLQILFANASLRAHESILEMVTGKTDLESPGIAVKYDFPEFKSWVLSFVKNNESLDVSLPSFSYGGVTWACSTLRKRLRLISGNANSISAVPGTSTGGNSALFNERARGFTALASIANSPLAAETAEATDYFGAAGEPAERSESPEHIETSPLPRQAMLASQSELVTSELMQLRYPESPSFDWTRLPMSAALPRHIQFARSIAWEKTPLGPIESWSFDLRAMCNLIMGSPHPAAMYWGEEFIAIYNEAYILLAGQKHPQLMGQSYKTAWKEIWSDIEPTFVNARNSGQATMKDDDCLFVVRNGFLEESYFSWSIVPLVGEDGSVVGLYNPCFEKTRRKIAERRMLTLREIGERTAAAREVKGFWGQVIKGLAFNEYDVPFVLLYSVSDDADSDMSSIHSGSLAPAPQCILEGTLGVPADHKAAVSPLDLKTSDEGFASHLRESMKTNKPVLLTAEEGNLPSSLIDGLEYRGFGDPCRSIIICPIHPTTGDNILGFLVLGVNPRRPYDDDYSLFINLLSRQLATSMASVVLFEEEIRRGQRAARLAALDRQELSKQLDLRTQEAVESETKFTRMAEFAPVGMFIANSHGQVTYSNDTWWEITRHPRTENSANSWMDSIKDEDREKVREVWKTLVNETTAITLEFRFKTPWQDQNRNRSETWVLMSAYPEKNEHGGLKSVFGSMTNISQQKWAEDFQKRRMEEAIELKRQQENFIDITSHEMRNPLSAILQCADEISTSLSEYSKSYDKGGSLQKLDDILDSNVDAAQTIALCAQHQKRIVDDILTLSKLDSALLLVTPVDVQPVAVVQRALKMFEGELETNDIGLEFRMEKSYLDLHVDWVRLDPSRLLQVLINLTTNAIKFTHTQTRRTIIVSLGASLERPKTDAHSLVSYFPTRSKQRDITSDEKEWGTGEELYLHFAVKDTGRGLDDNEKKLLFLRFSQASPRTHVTYGGSGLGLFISRELTELQGGEIGVSSERGLGSTFAFYVKARRVDHISTDTPIAATLANLRKSSTGSSVTLESRGKSAGKLTPRPNQTTLAKRSVPVVRRASVEKGTLQVLVVEDNLVNQKVLMKQLTNSGMKVYVANHGVEALEVLKTSRFWKGQANGIDLSVILMDLEMPVMDGLTCARRIRELEAEGTLVSHVPIIAVTANARMEQIETAKSAGMDDVVSKPFRIPELIPKMEELIEKNKKAVV</sequence>
<reference evidence="8 9" key="1">
    <citation type="submission" date="2024-06" db="EMBL/GenBank/DDBJ databases">
        <title>Complete genome of Phlyctema vagabunda strain 19-DSS-EL-015.</title>
        <authorList>
            <person name="Fiorenzani C."/>
        </authorList>
    </citation>
    <scope>NUCLEOTIDE SEQUENCE [LARGE SCALE GENOMIC DNA]</scope>
    <source>
        <strain evidence="8 9">19-DSS-EL-015</strain>
    </source>
</reference>
<feature type="domain" description="Response regulatory" evidence="5">
    <location>
        <begin position="1349"/>
        <end position="1479"/>
    </location>
</feature>
<dbReference type="InterPro" id="IPR000014">
    <property type="entry name" value="PAS"/>
</dbReference>
<organism evidence="8 9">
    <name type="scientific">Phlyctema vagabunda</name>
    <dbReference type="NCBI Taxonomy" id="108571"/>
    <lineage>
        <taxon>Eukaryota</taxon>
        <taxon>Fungi</taxon>
        <taxon>Dikarya</taxon>
        <taxon>Ascomycota</taxon>
        <taxon>Pezizomycotina</taxon>
        <taxon>Leotiomycetes</taxon>
        <taxon>Helotiales</taxon>
        <taxon>Dermateaceae</taxon>
        <taxon>Phlyctema</taxon>
    </lineage>
</organism>
<evidence type="ECO:0000259" key="5">
    <source>
        <dbReference type="PROSITE" id="PS50110"/>
    </source>
</evidence>
<feature type="region of interest" description="Disordered" evidence="3">
    <location>
        <begin position="1306"/>
        <end position="1326"/>
    </location>
</feature>
<dbReference type="Gene3D" id="3.40.50.2300">
    <property type="match status" value="1"/>
</dbReference>
<comment type="caution">
    <text evidence="8">The sequence shown here is derived from an EMBL/GenBank/DDBJ whole genome shotgun (WGS) entry which is preliminary data.</text>
</comment>
<feature type="domain" description="Histidine kinase" evidence="4">
    <location>
        <begin position="1007"/>
        <end position="1283"/>
    </location>
</feature>
<dbReference type="CDD" id="cd17546">
    <property type="entry name" value="REC_hyHK_CKI1_RcsC-like"/>
    <property type="match status" value="1"/>
</dbReference>
<evidence type="ECO:0000256" key="3">
    <source>
        <dbReference type="SAM" id="MobiDB-lite"/>
    </source>
</evidence>
<feature type="region of interest" description="Disordered" evidence="3">
    <location>
        <begin position="22"/>
        <end position="151"/>
    </location>
</feature>
<feature type="region of interest" description="Disordered" evidence="3">
    <location>
        <begin position="216"/>
        <end position="256"/>
    </location>
</feature>
<dbReference type="InterPro" id="IPR001789">
    <property type="entry name" value="Sig_transdc_resp-reg_receiver"/>
</dbReference>
<evidence type="ECO:0000259" key="4">
    <source>
        <dbReference type="PROSITE" id="PS50109"/>
    </source>
</evidence>
<dbReference type="SUPFAM" id="SSF52172">
    <property type="entry name" value="CheY-like"/>
    <property type="match status" value="1"/>
</dbReference>